<dbReference type="SUPFAM" id="SSF56672">
    <property type="entry name" value="DNA/RNA polymerases"/>
    <property type="match status" value="1"/>
</dbReference>
<keyword evidence="7" id="KW-0695">RNA-directed DNA polymerase</keyword>
<gene>
    <name evidence="11" type="ORF">GE061_003051</name>
</gene>
<dbReference type="Proteomes" id="UP000466442">
    <property type="component" value="Unassembled WGS sequence"/>
</dbReference>
<dbReference type="Pfam" id="PF00078">
    <property type="entry name" value="RVT_1"/>
    <property type="match status" value="1"/>
</dbReference>
<organism evidence="11 12">
    <name type="scientific">Apolygus lucorum</name>
    <name type="common">Small green plant bug</name>
    <name type="synonym">Lygocoris lucorum</name>
    <dbReference type="NCBI Taxonomy" id="248454"/>
    <lineage>
        <taxon>Eukaryota</taxon>
        <taxon>Metazoa</taxon>
        <taxon>Ecdysozoa</taxon>
        <taxon>Arthropoda</taxon>
        <taxon>Hexapoda</taxon>
        <taxon>Insecta</taxon>
        <taxon>Pterygota</taxon>
        <taxon>Neoptera</taxon>
        <taxon>Paraneoptera</taxon>
        <taxon>Hemiptera</taxon>
        <taxon>Heteroptera</taxon>
        <taxon>Panheteroptera</taxon>
        <taxon>Cimicomorpha</taxon>
        <taxon>Miridae</taxon>
        <taxon>Mirini</taxon>
        <taxon>Apolygus</taxon>
    </lineage>
</organism>
<proteinExistence type="predicted"/>
<dbReference type="PROSITE" id="PS50175">
    <property type="entry name" value="ASP_PROT_RETROV"/>
    <property type="match status" value="1"/>
</dbReference>
<dbReference type="GO" id="GO:0004519">
    <property type="term" value="F:endonuclease activity"/>
    <property type="evidence" value="ECO:0007669"/>
    <property type="project" value="UniProtKB-KW"/>
</dbReference>
<dbReference type="GO" id="GO:0003964">
    <property type="term" value="F:RNA-directed DNA polymerase activity"/>
    <property type="evidence" value="ECO:0007669"/>
    <property type="project" value="UniProtKB-KW"/>
</dbReference>
<dbReference type="PANTHER" id="PTHR37984">
    <property type="entry name" value="PROTEIN CBG26694"/>
    <property type="match status" value="1"/>
</dbReference>
<dbReference type="InterPro" id="IPR001969">
    <property type="entry name" value="Aspartic_peptidase_AS"/>
</dbReference>
<evidence type="ECO:0000256" key="4">
    <source>
        <dbReference type="ARBA" id="ARBA00022722"/>
    </source>
</evidence>
<keyword evidence="6" id="KW-0378">Hydrolase</keyword>
<keyword evidence="3" id="KW-0548">Nucleotidyltransferase</keyword>
<evidence type="ECO:0008006" key="13">
    <source>
        <dbReference type="Google" id="ProtNLM"/>
    </source>
</evidence>
<dbReference type="SUPFAM" id="SSF50630">
    <property type="entry name" value="Acid proteases"/>
    <property type="match status" value="1"/>
</dbReference>
<dbReference type="GO" id="GO:0004190">
    <property type="term" value="F:aspartic-type endopeptidase activity"/>
    <property type="evidence" value="ECO:0007669"/>
    <property type="project" value="InterPro"/>
</dbReference>
<sequence>MGEGREEMRKTLPIPVGKLIFAAVSAGRPANTTSNRLFIYCQKQGIPFLVDSGASISVLPNKLVRRQHRSRTSLYAANGSSISSYGNLTAKIQLNARHYTWDFTVADIPKAIIGADFLSYYHLLVDLKKGRLINSENGEIISGRINSISATKPIASITHIPPNAKYKRLLEKYIQISRPNGNPVYKDVGVYHYIETKGPPVYAKARRLAPDKLKLAKNEFTRLQDMGVIRPSKSPWSSPLHIVTKPDGSIRPCGDYRQLNSRTVPDKYSVPNLRDCNTLLEGTTIYSTLDITKAFHHIPIAPEDVPKTAVITPFGLFEYTRMGFGLRNAAQSFQRFMDHLLRGMNFVFIYIDDILIASRDEQEHEVHLQTVLDKLASHGLQLNIDKCVLGQPSVTFLGHTISKDGIQPLTSKVQQIKDYPKPTNVSQLRRYLGMINFYRRGIKNIAKVQRPLNQFLHNSKKNDTSYHRTSTPRKAEAGPRTYAQATKGEREQSTPQGVLHQRILTTKKGGTDRCSSDSDAQRSQPTRPRYNQRPRNQGENLGEPTFKVRPDSPHPTKREKT</sequence>
<dbReference type="Gene3D" id="3.10.10.10">
    <property type="entry name" value="HIV Type 1 Reverse Transcriptase, subunit A, domain 1"/>
    <property type="match status" value="1"/>
</dbReference>
<evidence type="ECO:0000259" key="9">
    <source>
        <dbReference type="PROSITE" id="PS50175"/>
    </source>
</evidence>
<dbReference type="InterPro" id="IPR043502">
    <property type="entry name" value="DNA/RNA_pol_sf"/>
</dbReference>
<accession>A0A8S9X0W7</accession>
<dbReference type="InterPro" id="IPR001995">
    <property type="entry name" value="Peptidase_A2_cat"/>
</dbReference>
<dbReference type="PANTHER" id="PTHR37984:SF5">
    <property type="entry name" value="PROTEIN NYNRIN-LIKE"/>
    <property type="match status" value="1"/>
</dbReference>
<feature type="compositionally biased region" description="Basic and acidic residues" evidence="8">
    <location>
        <begin position="546"/>
        <end position="561"/>
    </location>
</feature>
<dbReference type="AlphaFoldDB" id="A0A8S9X0W7"/>
<protein>
    <recommendedName>
        <fullName evidence="13">Reverse transcriptase domain-containing protein</fullName>
    </recommendedName>
</protein>
<dbReference type="InterPro" id="IPR000477">
    <property type="entry name" value="RT_dom"/>
</dbReference>
<keyword evidence="12" id="KW-1185">Reference proteome</keyword>
<feature type="compositionally biased region" description="Basic and acidic residues" evidence="8">
    <location>
        <begin position="509"/>
        <end position="520"/>
    </location>
</feature>
<evidence type="ECO:0000256" key="6">
    <source>
        <dbReference type="ARBA" id="ARBA00022801"/>
    </source>
</evidence>
<evidence type="ECO:0000256" key="2">
    <source>
        <dbReference type="ARBA" id="ARBA00022679"/>
    </source>
</evidence>
<dbReference type="Gene3D" id="3.30.70.270">
    <property type="match status" value="2"/>
</dbReference>
<keyword evidence="5" id="KW-0255">Endonuclease</keyword>
<dbReference type="PROSITE" id="PS50878">
    <property type="entry name" value="RT_POL"/>
    <property type="match status" value="1"/>
</dbReference>
<feature type="region of interest" description="Disordered" evidence="8">
    <location>
        <begin position="456"/>
        <end position="561"/>
    </location>
</feature>
<reference evidence="11" key="1">
    <citation type="journal article" date="2021" name="Mol. Ecol. Resour.">
        <title>Apolygus lucorum genome provides insights into omnivorousness and mesophyll feeding.</title>
        <authorList>
            <person name="Liu Y."/>
            <person name="Liu H."/>
            <person name="Wang H."/>
            <person name="Huang T."/>
            <person name="Liu B."/>
            <person name="Yang B."/>
            <person name="Yin L."/>
            <person name="Li B."/>
            <person name="Zhang Y."/>
            <person name="Zhang S."/>
            <person name="Jiang F."/>
            <person name="Zhang X."/>
            <person name="Ren Y."/>
            <person name="Wang B."/>
            <person name="Wang S."/>
            <person name="Lu Y."/>
            <person name="Wu K."/>
            <person name="Fan W."/>
            <person name="Wang G."/>
        </authorList>
    </citation>
    <scope>NUCLEOTIDE SEQUENCE</scope>
    <source>
        <strain evidence="11">12Hb</strain>
    </source>
</reference>
<evidence type="ECO:0000256" key="8">
    <source>
        <dbReference type="SAM" id="MobiDB-lite"/>
    </source>
</evidence>
<dbReference type="EMBL" id="WIXP02000011">
    <property type="protein sequence ID" value="KAF6202652.1"/>
    <property type="molecule type" value="Genomic_DNA"/>
</dbReference>
<feature type="domain" description="Reverse transcriptase" evidence="10">
    <location>
        <begin position="224"/>
        <end position="401"/>
    </location>
</feature>
<evidence type="ECO:0000256" key="5">
    <source>
        <dbReference type="ARBA" id="ARBA00022759"/>
    </source>
</evidence>
<dbReference type="GO" id="GO:0006508">
    <property type="term" value="P:proteolysis"/>
    <property type="evidence" value="ECO:0007669"/>
    <property type="project" value="UniProtKB-KW"/>
</dbReference>
<dbReference type="CDD" id="cd01647">
    <property type="entry name" value="RT_LTR"/>
    <property type="match status" value="1"/>
</dbReference>
<dbReference type="InterPro" id="IPR043128">
    <property type="entry name" value="Rev_trsase/Diguanyl_cyclase"/>
</dbReference>
<evidence type="ECO:0000256" key="3">
    <source>
        <dbReference type="ARBA" id="ARBA00022695"/>
    </source>
</evidence>
<dbReference type="PROSITE" id="PS00141">
    <property type="entry name" value="ASP_PROTEASE"/>
    <property type="match status" value="1"/>
</dbReference>
<dbReference type="Gene3D" id="2.40.70.10">
    <property type="entry name" value="Acid Proteases"/>
    <property type="match status" value="1"/>
</dbReference>
<dbReference type="InterPro" id="IPR050951">
    <property type="entry name" value="Retrovirus_Pol_polyprotein"/>
</dbReference>
<comment type="caution">
    <text evidence="11">The sequence shown here is derived from an EMBL/GenBank/DDBJ whole genome shotgun (WGS) entry which is preliminary data.</text>
</comment>
<evidence type="ECO:0000256" key="7">
    <source>
        <dbReference type="ARBA" id="ARBA00022918"/>
    </source>
</evidence>
<dbReference type="OrthoDB" id="6627385at2759"/>
<evidence type="ECO:0000313" key="11">
    <source>
        <dbReference type="EMBL" id="KAF6202652.1"/>
    </source>
</evidence>
<name>A0A8S9X0W7_APOLU</name>
<dbReference type="InterPro" id="IPR021109">
    <property type="entry name" value="Peptidase_aspartic_dom_sf"/>
</dbReference>
<evidence type="ECO:0000259" key="10">
    <source>
        <dbReference type="PROSITE" id="PS50878"/>
    </source>
</evidence>
<evidence type="ECO:0000313" key="12">
    <source>
        <dbReference type="Proteomes" id="UP000466442"/>
    </source>
</evidence>
<keyword evidence="2" id="KW-0808">Transferase</keyword>
<evidence type="ECO:0000256" key="1">
    <source>
        <dbReference type="ARBA" id="ARBA00022670"/>
    </source>
</evidence>
<feature type="domain" description="Peptidase A2" evidence="9">
    <location>
        <begin position="46"/>
        <end position="117"/>
    </location>
</feature>
<keyword evidence="1" id="KW-0645">Protease</keyword>
<dbReference type="FunFam" id="3.10.10.10:FF:000007">
    <property type="entry name" value="Retrovirus-related Pol polyprotein from transposon 17.6-like Protein"/>
    <property type="match status" value="1"/>
</dbReference>
<keyword evidence="4" id="KW-0540">Nuclease</keyword>